<dbReference type="InterPro" id="IPR011010">
    <property type="entry name" value="DNA_brk_join_enz"/>
</dbReference>
<dbReference type="AlphaFoldDB" id="A0A3N6MH80"/>
<dbReference type="EMBL" id="REFZ01000006">
    <property type="protein sequence ID" value="RQH00425.1"/>
    <property type="molecule type" value="Genomic_DNA"/>
</dbReference>
<dbReference type="SUPFAM" id="SSF56349">
    <property type="entry name" value="DNA breaking-rejoining enzymes"/>
    <property type="match status" value="1"/>
</dbReference>
<proteinExistence type="predicted"/>
<protein>
    <submittedName>
        <fullName evidence="2">Uncharacterized protein</fullName>
    </submittedName>
</protein>
<evidence type="ECO:0000313" key="2">
    <source>
        <dbReference type="EMBL" id="RQH00425.1"/>
    </source>
</evidence>
<dbReference type="Proteomes" id="UP000281431">
    <property type="component" value="Unassembled WGS sequence"/>
</dbReference>
<dbReference type="GO" id="GO:0003677">
    <property type="term" value="F:DNA binding"/>
    <property type="evidence" value="ECO:0007669"/>
    <property type="project" value="InterPro"/>
</dbReference>
<dbReference type="GO" id="GO:0006310">
    <property type="term" value="P:DNA recombination"/>
    <property type="evidence" value="ECO:0007669"/>
    <property type="project" value="UniProtKB-KW"/>
</dbReference>
<dbReference type="GO" id="GO:0015074">
    <property type="term" value="P:DNA integration"/>
    <property type="evidence" value="ECO:0007669"/>
    <property type="project" value="InterPro"/>
</dbReference>
<organism evidence="2 3">
    <name type="scientific">Natrarchaeobius chitinivorans</name>
    <dbReference type="NCBI Taxonomy" id="1679083"/>
    <lineage>
        <taxon>Archaea</taxon>
        <taxon>Methanobacteriati</taxon>
        <taxon>Methanobacteriota</taxon>
        <taxon>Stenosarchaea group</taxon>
        <taxon>Halobacteria</taxon>
        <taxon>Halobacteriales</taxon>
        <taxon>Natrialbaceae</taxon>
        <taxon>Natrarchaeobius</taxon>
    </lineage>
</organism>
<dbReference type="Gene3D" id="1.10.443.10">
    <property type="entry name" value="Intergrase catalytic core"/>
    <property type="match status" value="1"/>
</dbReference>
<evidence type="ECO:0000256" key="1">
    <source>
        <dbReference type="ARBA" id="ARBA00023172"/>
    </source>
</evidence>
<name>A0A3N6MH80_NATCH</name>
<keyword evidence="3" id="KW-1185">Reference proteome</keyword>
<keyword evidence="1" id="KW-0233">DNA recombination</keyword>
<reference evidence="2 3" key="1">
    <citation type="submission" date="2018-10" db="EMBL/GenBank/DDBJ databases">
        <title>Natrarchaeobius chitinivorans gen. nov., sp. nov., and Natrarchaeobius haloalkaliphilus sp. nov., alkaliphilic, chitin-utilizing haloarchaea from hypersaline alkaline lakes.</title>
        <authorList>
            <person name="Sorokin D.Y."/>
            <person name="Elcheninov A.G."/>
            <person name="Kostrikina N.A."/>
            <person name="Bale N.J."/>
            <person name="Sinninghe Damste J.S."/>
            <person name="Khijniak T.V."/>
            <person name="Kublanov I.V."/>
            <person name="Toshchakov S.V."/>
        </authorList>
    </citation>
    <scope>NUCLEOTIDE SEQUENCE [LARGE SCALE GENOMIC DNA]</scope>
    <source>
        <strain evidence="2 3">AArcht7</strain>
    </source>
</reference>
<dbReference type="InterPro" id="IPR013762">
    <property type="entry name" value="Integrase-like_cat_sf"/>
</dbReference>
<gene>
    <name evidence="2" type="ORF">EA472_11320</name>
</gene>
<accession>A0A3N6MH80</accession>
<sequence>MRSETVAPTTRSLRRWLDAAATELAETTDDESWCYLRFHDLRRTWTTALAAADVDPLLVVDWDGWNDVETFLEHYRGTYSTEAQQRERETVAWSVFIAVDDRLLGTIIVGFPAEVRREVLSNVFAKLFDVLP</sequence>
<evidence type="ECO:0000313" key="3">
    <source>
        <dbReference type="Proteomes" id="UP000281431"/>
    </source>
</evidence>
<comment type="caution">
    <text evidence="2">The sequence shown here is derived from an EMBL/GenBank/DDBJ whole genome shotgun (WGS) entry which is preliminary data.</text>
</comment>